<dbReference type="PROSITE" id="PS50011">
    <property type="entry name" value="PROTEIN_KINASE_DOM"/>
    <property type="match status" value="1"/>
</dbReference>
<dbReference type="GO" id="GO:0004674">
    <property type="term" value="F:protein serine/threonine kinase activity"/>
    <property type="evidence" value="ECO:0007669"/>
    <property type="project" value="UniProtKB-KW"/>
</dbReference>
<dbReference type="Gene3D" id="3.40.50.300">
    <property type="entry name" value="P-loop containing nucleotide triphosphate hydrolases"/>
    <property type="match status" value="1"/>
</dbReference>
<dbReference type="SUPFAM" id="SSF52540">
    <property type="entry name" value="P-loop containing nucleoside triphosphate hydrolases"/>
    <property type="match status" value="1"/>
</dbReference>
<dbReference type="Gene3D" id="1.10.510.10">
    <property type="entry name" value="Transferase(Phosphotransferase) domain 1"/>
    <property type="match status" value="1"/>
</dbReference>
<evidence type="ECO:0000256" key="6">
    <source>
        <dbReference type="SAM" id="Phobius"/>
    </source>
</evidence>
<evidence type="ECO:0000256" key="2">
    <source>
        <dbReference type="ARBA" id="ARBA00022679"/>
    </source>
</evidence>
<dbReference type="PANTHER" id="PTHR24351">
    <property type="entry name" value="RIBOSOMAL PROTEIN S6 KINASE"/>
    <property type="match status" value="1"/>
</dbReference>
<keyword evidence="3" id="KW-0547">Nucleotide-binding</keyword>
<comment type="caution">
    <text evidence="8">The sequence shown here is derived from an EMBL/GenBank/DDBJ whole genome shotgun (WGS) entry which is preliminary data.</text>
</comment>
<dbReference type="AlphaFoldDB" id="A0A9D6Z8M1"/>
<feature type="transmembrane region" description="Helical" evidence="6">
    <location>
        <begin position="900"/>
        <end position="929"/>
    </location>
</feature>
<feature type="domain" description="Protein kinase" evidence="7">
    <location>
        <begin position="11"/>
        <end position="284"/>
    </location>
</feature>
<gene>
    <name evidence="8" type="ORF">HY912_22330</name>
</gene>
<dbReference type="InterPro" id="IPR000719">
    <property type="entry name" value="Prot_kinase_dom"/>
</dbReference>
<protein>
    <submittedName>
        <fullName evidence="8">Dynamin family protein</fullName>
    </submittedName>
</protein>
<keyword evidence="6" id="KW-0472">Membrane</keyword>
<keyword evidence="2" id="KW-0808">Transferase</keyword>
<dbReference type="Proteomes" id="UP000807825">
    <property type="component" value="Unassembled WGS sequence"/>
</dbReference>
<keyword evidence="6" id="KW-0812">Transmembrane</keyword>
<organism evidence="8 9">
    <name type="scientific">Desulfomonile tiedjei</name>
    <dbReference type="NCBI Taxonomy" id="2358"/>
    <lineage>
        <taxon>Bacteria</taxon>
        <taxon>Pseudomonadati</taxon>
        <taxon>Thermodesulfobacteriota</taxon>
        <taxon>Desulfomonilia</taxon>
        <taxon>Desulfomonilales</taxon>
        <taxon>Desulfomonilaceae</taxon>
        <taxon>Desulfomonile</taxon>
    </lineage>
</organism>
<keyword evidence="5" id="KW-0067">ATP-binding</keyword>
<name>A0A9D6Z8M1_9BACT</name>
<dbReference type="InterPro" id="IPR027417">
    <property type="entry name" value="P-loop_NTPase"/>
</dbReference>
<sequence length="1017" mass="114586">MRLPGNLNNEFEFIQDLKGGKLLRCILVRSKSDGKESVIKLLPSEYAGDKGMEERFRTFFLNYNQIPSSGIARGTGLKKEGEAFYSIEDYCPGTSLISKNIEELGRERFIEILSEVCDVLNFAHNKGVFHLCITPRDILVDDSASVMVVGFGAAVSAKTGRLNELPADYRQFLAPEILQGAEPSRAADIYSLAATILKIFPSLRRNDVLQRCLSQDPHQRMDKILSLQQHLKSIVASGDHWPPEPDYGSDIEETNKRKLTIRIDPSDAMVKLSRIGDLDFHQVAPGWCEISGTMEQWQEGVVVTIEKNGFDPRTLELCGLPERSELQVKLRPPSQHITIKTAPPGAEIRVEATDEILGTANEPWGLKVCWEPGMQLLIQKDGFEPYRYQFSSGQPLPSTVLRITLSAVKPTIRLIDNIVSEMHKVKAILGSDDLKQLALPPDDAEMDDMIGEFQDLRFHSSQRYTVMVLGEYSVGKSTLLNLLLDLPPDRRLPTFDKPTTAKPIRLTLRGENDPEASWVMDDNAEIQKTWDEAISQATTGTNGQRNDIKEIKVYLDHPLLIQSDIMDMPGTGAGWFKDHQEITREYLRKSEMALIVVGRMEPGDDAAKNFSLVQRWAVSHTVVFNAWGSLDERKDRKIRIDQGQLETTVKELFPWAFLVDSGTRVYALKCIEAQDKGISLTQEWGLEDFKQHFCENCVGDFLTKAGERRKDILRIMVERARGSSETLEDCLSEWEERLSKVGNEGREIQVQLKALSAVERRVRNNVGEIAEGRAKEILDTVFGQVELFINENVRWGFDLARHAMKGIFDCHERQALEKQFTDSLINKYLRIKEENNWLQLALDEFVHECLPILEREWGRFTEEQALDISMTQTTGKGFDLPFEAIGKAAVEGVQAMMAKLLGAGAVLGILLLIPGKIVLDIIIALVILLKGGDPLERARQSAIKKFRMELDFQEIGFKQEMVDLIMTGPNARIRSECERRSLNLADEKNEDIATIKRGMACIEGLQQSLAEIGQADS</sequence>
<dbReference type="Pfam" id="PF00069">
    <property type="entry name" value="Pkinase"/>
    <property type="match status" value="1"/>
</dbReference>
<dbReference type="Pfam" id="PF00350">
    <property type="entry name" value="Dynamin_N"/>
    <property type="match status" value="1"/>
</dbReference>
<evidence type="ECO:0000256" key="1">
    <source>
        <dbReference type="ARBA" id="ARBA00022527"/>
    </source>
</evidence>
<keyword evidence="4" id="KW-0418">Kinase</keyword>
<reference evidence="8" key="1">
    <citation type="submission" date="2020-07" db="EMBL/GenBank/DDBJ databases">
        <title>Huge and variable diversity of episymbiotic CPR bacteria and DPANN archaea in groundwater ecosystems.</title>
        <authorList>
            <person name="He C.Y."/>
            <person name="Keren R."/>
            <person name="Whittaker M."/>
            <person name="Farag I.F."/>
            <person name="Doudna J."/>
            <person name="Cate J.H.D."/>
            <person name="Banfield J.F."/>
        </authorList>
    </citation>
    <scope>NUCLEOTIDE SEQUENCE</scope>
    <source>
        <strain evidence="8">NC_groundwater_1664_Pr3_B-0.1um_52_9</strain>
    </source>
</reference>
<dbReference type="InterPro" id="IPR045063">
    <property type="entry name" value="Dynamin_N"/>
</dbReference>
<dbReference type="SMART" id="SM00220">
    <property type="entry name" value="S_TKc"/>
    <property type="match status" value="1"/>
</dbReference>
<evidence type="ECO:0000256" key="3">
    <source>
        <dbReference type="ARBA" id="ARBA00022741"/>
    </source>
</evidence>
<evidence type="ECO:0000313" key="8">
    <source>
        <dbReference type="EMBL" id="MBI5252241.1"/>
    </source>
</evidence>
<dbReference type="InterPro" id="IPR011009">
    <property type="entry name" value="Kinase-like_dom_sf"/>
</dbReference>
<evidence type="ECO:0000313" key="9">
    <source>
        <dbReference type="Proteomes" id="UP000807825"/>
    </source>
</evidence>
<dbReference type="EMBL" id="JACRDE010000582">
    <property type="protein sequence ID" value="MBI5252241.1"/>
    <property type="molecule type" value="Genomic_DNA"/>
</dbReference>
<accession>A0A9D6Z8M1</accession>
<dbReference type="SUPFAM" id="SSF56112">
    <property type="entry name" value="Protein kinase-like (PK-like)"/>
    <property type="match status" value="1"/>
</dbReference>
<keyword evidence="6" id="KW-1133">Transmembrane helix</keyword>
<proteinExistence type="predicted"/>
<evidence type="ECO:0000259" key="7">
    <source>
        <dbReference type="PROSITE" id="PS50011"/>
    </source>
</evidence>
<evidence type="ECO:0000256" key="5">
    <source>
        <dbReference type="ARBA" id="ARBA00022840"/>
    </source>
</evidence>
<evidence type="ECO:0000256" key="4">
    <source>
        <dbReference type="ARBA" id="ARBA00022777"/>
    </source>
</evidence>
<dbReference type="GO" id="GO:0005524">
    <property type="term" value="F:ATP binding"/>
    <property type="evidence" value="ECO:0007669"/>
    <property type="project" value="UniProtKB-KW"/>
</dbReference>
<keyword evidence="1" id="KW-0723">Serine/threonine-protein kinase</keyword>